<dbReference type="Gene3D" id="3.40.50.1820">
    <property type="entry name" value="alpha/beta hydrolase"/>
    <property type="match status" value="1"/>
</dbReference>
<accession>A0A6P0H5B3</accession>
<evidence type="ECO:0000313" key="4">
    <source>
        <dbReference type="EMBL" id="NEN49454.1"/>
    </source>
</evidence>
<evidence type="ECO:0000256" key="1">
    <source>
        <dbReference type="ARBA" id="ARBA00022801"/>
    </source>
</evidence>
<sequence>MSLYREFATVDELTAQYDIEATVPDFGVYAEDYVARSAATREALRGTLDVRYGATLTETFDVFPGRADGEGLQPALFFVHGGFWKATDSKVWSYVADGMAPHGVTTVVENYTLAPAVTVAEITRQHRAAFAYLYRNAKSLGVDRDRIVIAGHSAGGHAVGALLATDWVGEYGLPALPFAGALPVSAVMDLRPLVYSFVQPWLNLTVEDTLVLSPQLNLPEVAPPTLAVVGTQETPEFERQTRDWAAACAEAGLPVEFRTLERNHFDILDTLADPDGELAQAVLGFLEPPVS</sequence>
<dbReference type="RefSeq" id="WP_163609020.1">
    <property type="nucleotide sequence ID" value="NZ_JAAGWB010000002.1"/>
</dbReference>
<organism evidence="4 6">
    <name type="scientific">Modestobacter muralis</name>
    <dbReference type="NCBI Taxonomy" id="1608614"/>
    <lineage>
        <taxon>Bacteria</taxon>
        <taxon>Bacillati</taxon>
        <taxon>Actinomycetota</taxon>
        <taxon>Actinomycetes</taxon>
        <taxon>Geodermatophilales</taxon>
        <taxon>Geodermatophilaceae</taxon>
        <taxon>Modestobacter</taxon>
    </lineage>
</organism>
<name>A0A6P0H5B3_9ACTN</name>
<keyword evidence="5" id="KW-1185">Reference proteome</keyword>
<dbReference type="EMBL" id="JAAGWH010000002">
    <property type="protein sequence ID" value="NEK92687.1"/>
    <property type="molecule type" value="Genomic_DNA"/>
</dbReference>
<evidence type="ECO:0000313" key="5">
    <source>
        <dbReference type="Proteomes" id="UP000468828"/>
    </source>
</evidence>
<reference evidence="3 5" key="1">
    <citation type="submission" date="2020-01" db="EMBL/GenBank/DDBJ databases">
        <title>the WGS Modestobacter muralis CPCC 204518.</title>
        <authorList>
            <person name="Jiang Z."/>
        </authorList>
    </citation>
    <scope>NUCLEOTIDE SEQUENCE [LARGE SCALE GENOMIC DNA]</scope>
    <source>
        <strain evidence="3 5">DSM 100205</strain>
    </source>
</reference>
<comment type="caution">
    <text evidence="4">The sequence shown here is derived from an EMBL/GenBank/DDBJ whole genome shotgun (WGS) entry which is preliminary data.</text>
</comment>
<evidence type="ECO:0000313" key="3">
    <source>
        <dbReference type="EMBL" id="NEK92687.1"/>
    </source>
</evidence>
<evidence type="ECO:0000259" key="2">
    <source>
        <dbReference type="Pfam" id="PF20434"/>
    </source>
</evidence>
<dbReference type="GO" id="GO:0016787">
    <property type="term" value="F:hydrolase activity"/>
    <property type="evidence" value="ECO:0007669"/>
    <property type="project" value="UniProtKB-KW"/>
</dbReference>
<feature type="domain" description="BD-FAE-like" evidence="2">
    <location>
        <begin position="70"/>
        <end position="158"/>
    </location>
</feature>
<reference evidence="4 6" key="2">
    <citation type="submission" date="2020-02" db="EMBL/GenBank/DDBJ databases">
        <title>The WGS of Modestobacter muralis DSM 100205.</title>
        <authorList>
            <person name="Jiang Z."/>
        </authorList>
    </citation>
    <scope>NUCLEOTIDE SEQUENCE [LARGE SCALE GENOMIC DNA]</scope>
    <source>
        <strain evidence="4 6">DSM 100205</strain>
    </source>
</reference>
<evidence type="ECO:0000313" key="6">
    <source>
        <dbReference type="Proteomes" id="UP000471152"/>
    </source>
</evidence>
<dbReference type="InterPro" id="IPR029058">
    <property type="entry name" value="AB_hydrolase_fold"/>
</dbReference>
<proteinExistence type="predicted"/>
<dbReference type="Proteomes" id="UP000471152">
    <property type="component" value="Unassembled WGS sequence"/>
</dbReference>
<keyword evidence="1 4" id="KW-0378">Hydrolase</keyword>
<gene>
    <name evidence="4" type="ORF">G3R41_00655</name>
    <name evidence="3" type="ORF">GCU67_00655</name>
</gene>
<dbReference type="InterPro" id="IPR049492">
    <property type="entry name" value="BD-FAE-like_dom"/>
</dbReference>
<protein>
    <submittedName>
        <fullName evidence="4">Alpha/beta hydrolase</fullName>
    </submittedName>
</protein>
<dbReference type="PANTHER" id="PTHR48081:SF33">
    <property type="entry name" value="KYNURENINE FORMAMIDASE"/>
    <property type="match status" value="1"/>
</dbReference>
<dbReference type="AlphaFoldDB" id="A0A6P0H5B3"/>
<dbReference type="PANTHER" id="PTHR48081">
    <property type="entry name" value="AB HYDROLASE SUPERFAMILY PROTEIN C4A8.06C"/>
    <property type="match status" value="1"/>
</dbReference>
<dbReference type="SUPFAM" id="SSF53474">
    <property type="entry name" value="alpha/beta-Hydrolases"/>
    <property type="match status" value="1"/>
</dbReference>
<dbReference type="Proteomes" id="UP000468828">
    <property type="component" value="Unassembled WGS sequence"/>
</dbReference>
<dbReference type="EMBL" id="JAAGWB010000002">
    <property type="protein sequence ID" value="NEN49454.1"/>
    <property type="molecule type" value="Genomic_DNA"/>
</dbReference>
<dbReference type="InterPro" id="IPR050300">
    <property type="entry name" value="GDXG_lipolytic_enzyme"/>
</dbReference>
<dbReference type="Pfam" id="PF20434">
    <property type="entry name" value="BD-FAE"/>
    <property type="match status" value="1"/>
</dbReference>